<keyword evidence="4" id="KW-1185">Reference proteome</keyword>
<dbReference type="Pfam" id="PF09988">
    <property type="entry name" value="DUF2227"/>
    <property type="match status" value="1"/>
</dbReference>
<name>K9WE31_9CYAN</name>
<sequence length="187" mass="21435">MPSGQTHDRITLWSLPVVTGLTIASTQSGNLALIVSGGFLFSGLMLSPDLDLKSLPFKRWGWLRWIWIPYQKAMRHRSIFSHGPLIGTTLRMLYLATWTALVGILILGVVQLFRDVPWSWQQFGEDIKQWLINYQAEWIALFVGLELGAMIHSVSDWTSTALKRSQRKPKRKSTTRKRTPSRRTSKK</sequence>
<feature type="region of interest" description="Disordered" evidence="1">
    <location>
        <begin position="162"/>
        <end position="187"/>
    </location>
</feature>
<evidence type="ECO:0000313" key="3">
    <source>
        <dbReference type="EMBL" id="AFZ18635.1"/>
    </source>
</evidence>
<dbReference type="eggNOG" id="COG2389">
    <property type="taxonomic scope" value="Bacteria"/>
</dbReference>
<keyword evidence="2" id="KW-0812">Transmembrane</keyword>
<evidence type="ECO:0000256" key="2">
    <source>
        <dbReference type="SAM" id="Phobius"/>
    </source>
</evidence>
<dbReference type="KEGG" id="mic:Mic7113_2856"/>
<dbReference type="PATRIC" id="fig|1173027.3.peg.3140"/>
<gene>
    <name evidence="3" type="ORF">Mic7113_2856</name>
</gene>
<dbReference type="RefSeq" id="WP_015182784.1">
    <property type="nucleotide sequence ID" value="NC_019738.1"/>
</dbReference>
<reference evidence="3 4" key="1">
    <citation type="submission" date="2012-06" db="EMBL/GenBank/DDBJ databases">
        <title>Finished chromosome of genome of Microcoleus sp. PCC 7113.</title>
        <authorList>
            <consortium name="US DOE Joint Genome Institute"/>
            <person name="Gugger M."/>
            <person name="Coursin T."/>
            <person name="Rippka R."/>
            <person name="Tandeau De Marsac N."/>
            <person name="Huntemann M."/>
            <person name="Wei C.-L."/>
            <person name="Han J."/>
            <person name="Detter J.C."/>
            <person name="Han C."/>
            <person name="Tapia R."/>
            <person name="Chen A."/>
            <person name="Kyrpides N."/>
            <person name="Mavromatis K."/>
            <person name="Markowitz V."/>
            <person name="Szeto E."/>
            <person name="Ivanova N."/>
            <person name="Pagani I."/>
            <person name="Pati A."/>
            <person name="Goodwin L."/>
            <person name="Nordberg H.P."/>
            <person name="Cantor M.N."/>
            <person name="Hua S.X."/>
            <person name="Woyke T."/>
            <person name="Kerfeld C.A."/>
        </authorList>
    </citation>
    <scope>NUCLEOTIDE SEQUENCE [LARGE SCALE GENOMIC DNA]</scope>
    <source>
        <strain evidence="3 4">PCC 7113</strain>
    </source>
</reference>
<evidence type="ECO:0000256" key="1">
    <source>
        <dbReference type="SAM" id="MobiDB-lite"/>
    </source>
</evidence>
<feature type="compositionally biased region" description="Basic residues" evidence="1">
    <location>
        <begin position="164"/>
        <end position="187"/>
    </location>
</feature>
<dbReference type="STRING" id="1173027.Mic7113_2856"/>
<accession>K9WE31</accession>
<dbReference type="HOGENOM" id="CLU_111923_0_0_3"/>
<organism evidence="3 4">
    <name type="scientific">Allocoleopsis franciscana PCC 7113</name>
    <dbReference type="NCBI Taxonomy" id="1173027"/>
    <lineage>
        <taxon>Bacteria</taxon>
        <taxon>Bacillati</taxon>
        <taxon>Cyanobacteriota</taxon>
        <taxon>Cyanophyceae</taxon>
        <taxon>Coleofasciculales</taxon>
        <taxon>Coleofasciculaceae</taxon>
        <taxon>Allocoleopsis</taxon>
        <taxon>Allocoleopsis franciscana</taxon>
    </lineage>
</organism>
<keyword evidence="2" id="KW-0472">Membrane</keyword>
<dbReference type="InterPro" id="IPR019250">
    <property type="entry name" value="DUF2227_metal-bd"/>
</dbReference>
<feature type="transmembrane region" description="Helical" evidence="2">
    <location>
        <begin position="92"/>
        <end position="113"/>
    </location>
</feature>
<dbReference type="Proteomes" id="UP000010471">
    <property type="component" value="Chromosome"/>
</dbReference>
<dbReference type="EMBL" id="CP003630">
    <property type="protein sequence ID" value="AFZ18635.1"/>
    <property type="molecule type" value="Genomic_DNA"/>
</dbReference>
<keyword evidence="2" id="KW-1133">Transmembrane helix</keyword>
<protein>
    <submittedName>
        <fullName evidence="3">Uncharacterized metal-binding protein</fullName>
    </submittedName>
</protein>
<dbReference type="PANTHER" id="PTHR39085:SF1">
    <property type="entry name" value="SLL0924 PROTEIN"/>
    <property type="match status" value="1"/>
</dbReference>
<dbReference type="AlphaFoldDB" id="K9WE31"/>
<proteinExistence type="predicted"/>
<dbReference type="PANTHER" id="PTHR39085">
    <property type="entry name" value="SLL0924 PROTEIN"/>
    <property type="match status" value="1"/>
</dbReference>
<evidence type="ECO:0000313" key="4">
    <source>
        <dbReference type="Proteomes" id="UP000010471"/>
    </source>
</evidence>
<dbReference type="OrthoDB" id="69351at2"/>